<feature type="signal peptide" evidence="2">
    <location>
        <begin position="1"/>
        <end position="27"/>
    </location>
</feature>
<gene>
    <name evidence="3" type="ORF">LMG32289_04564</name>
</gene>
<accession>A0ABM8XJ81</accession>
<protein>
    <recommendedName>
        <fullName evidence="5">Outer membrane lipoprotein carrier protein LolA</fullName>
    </recommendedName>
</protein>
<dbReference type="Gene3D" id="2.50.20.10">
    <property type="entry name" value="Lipoprotein localisation LolA/LolB/LppX"/>
    <property type="match status" value="1"/>
</dbReference>
<name>A0ABM8XJ81_9BURK</name>
<comment type="caution">
    <text evidence="3">The sequence shown here is derived from an EMBL/GenBank/DDBJ whole genome shotgun (WGS) entry which is preliminary data.</text>
</comment>
<evidence type="ECO:0000313" key="3">
    <source>
        <dbReference type="EMBL" id="CAG9180253.1"/>
    </source>
</evidence>
<evidence type="ECO:0000313" key="4">
    <source>
        <dbReference type="Proteomes" id="UP000706525"/>
    </source>
</evidence>
<sequence>MTRRSFLLSSVSLIALVGIGASRLALAADKRAEKRTDKGSDKGSDTLHEIAARLSDAPVIRGRFEQRRQLAGFATPLISRGEFLLAREHGLAWTTREPVASSLVVTPTQLVVRGADGQVQQRMGADGQPAMRILGESMVALLRGDFSSLLPRFSVDARMTGKDGWALTLTPTDAGIRRAFARIDLSGDRFVRSIRMDEAGGDVTQIRLIDPSTSPQLSAAEAQRFE</sequence>
<feature type="chain" id="PRO_5045627275" description="Outer membrane lipoprotein carrier protein LolA" evidence="2">
    <location>
        <begin position="28"/>
        <end position="226"/>
    </location>
</feature>
<dbReference type="InterPro" id="IPR029046">
    <property type="entry name" value="LolA/LolB/LppX"/>
</dbReference>
<dbReference type="Pfam" id="PF03548">
    <property type="entry name" value="LolA"/>
    <property type="match status" value="1"/>
</dbReference>
<proteinExistence type="predicted"/>
<dbReference type="CDD" id="cd16325">
    <property type="entry name" value="LolA"/>
    <property type="match status" value="1"/>
</dbReference>
<evidence type="ECO:0008006" key="5">
    <source>
        <dbReference type="Google" id="ProtNLM"/>
    </source>
</evidence>
<dbReference type="Proteomes" id="UP000706525">
    <property type="component" value="Unassembled WGS sequence"/>
</dbReference>
<evidence type="ECO:0000256" key="1">
    <source>
        <dbReference type="ARBA" id="ARBA00022729"/>
    </source>
</evidence>
<dbReference type="EMBL" id="CAJZAG010000009">
    <property type="protein sequence ID" value="CAG9180253.1"/>
    <property type="molecule type" value="Genomic_DNA"/>
</dbReference>
<organism evidence="3 4">
    <name type="scientific">Cupriavidus pampae</name>
    <dbReference type="NCBI Taxonomy" id="659251"/>
    <lineage>
        <taxon>Bacteria</taxon>
        <taxon>Pseudomonadati</taxon>
        <taxon>Pseudomonadota</taxon>
        <taxon>Betaproteobacteria</taxon>
        <taxon>Burkholderiales</taxon>
        <taxon>Burkholderiaceae</taxon>
        <taxon>Cupriavidus</taxon>
    </lineage>
</organism>
<reference evidence="3 4" key="1">
    <citation type="submission" date="2021-08" db="EMBL/GenBank/DDBJ databases">
        <authorList>
            <person name="Peeters C."/>
        </authorList>
    </citation>
    <scope>NUCLEOTIDE SEQUENCE [LARGE SCALE GENOMIC DNA]</scope>
    <source>
        <strain evidence="3 4">LMG 32289</strain>
    </source>
</reference>
<dbReference type="SUPFAM" id="SSF89392">
    <property type="entry name" value="Prokaryotic lipoproteins and lipoprotein localization factors"/>
    <property type="match status" value="1"/>
</dbReference>
<keyword evidence="1 2" id="KW-0732">Signal</keyword>
<evidence type="ECO:0000256" key="2">
    <source>
        <dbReference type="SAM" id="SignalP"/>
    </source>
</evidence>
<keyword evidence="4" id="KW-1185">Reference proteome</keyword>
<dbReference type="RefSeq" id="WP_223992368.1">
    <property type="nucleotide sequence ID" value="NZ_CAJZAG010000009.1"/>
</dbReference>
<dbReference type="InterPro" id="IPR004564">
    <property type="entry name" value="OM_lipoprot_carrier_LolA-like"/>
</dbReference>